<dbReference type="PANTHER" id="PTHR43401:SF2">
    <property type="entry name" value="L-THREONINE 3-DEHYDROGENASE"/>
    <property type="match status" value="1"/>
</dbReference>
<dbReference type="PANTHER" id="PTHR43401">
    <property type="entry name" value="L-THREONINE 3-DEHYDROGENASE"/>
    <property type="match status" value="1"/>
</dbReference>
<dbReference type="Gene3D" id="3.40.50.720">
    <property type="entry name" value="NAD(P)-binding Rossmann-like Domain"/>
    <property type="match status" value="1"/>
</dbReference>
<gene>
    <name evidence="5" type="ORF">G9U52_16585</name>
</gene>
<name>A0ABX0JCP3_9BACL</name>
<reference evidence="5" key="1">
    <citation type="submission" date="2020-03" db="EMBL/GenBank/DDBJ databases">
        <title>Draft sequencing of Paenibacilllus sp. S3N08.</title>
        <authorList>
            <person name="Kim D.-U."/>
        </authorList>
    </citation>
    <scope>NUCLEOTIDE SEQUENCE</scope>
    <source>
        <strain evidence="5">S3N08</strain>
    </source>
</reference>
<protein>
    <submittedName>
        <fullName evidence="5">Alcohol dehydrogenase catalytic domain-containing protein</fullName>
    </submittedName>
</protein>
<dbReference type="Gene3D" id="3.90.180.10">
    <property type="entry name" value="Medium-chain alcohol dehydrogenases, catalytic domain"/>
    <property type="match status" value="1"/>
</dbReference>
<dbReference type="Proteomes" id="UP001165962">
    <property type="component" value="Unassembled WGS sequence"/>
</dbReference>
<dbReference type="EMBL" id="JAAOIW010000005">
    <property type="protein sequence ID" value="NHN31455.1"/>
    <property type="molecule type" value="Genomic_DNA"/>
</dbReference>
<keyword evidence="2" id="KW-0862">Zinc</keyword>
<dbReference type="Pfam" id="PF00107">
    <property type="entry name" value="ADH_zinc_N"/>
    <property type="match status" value="1"/>
</dbReference>
<dbReference type="InterPro" id="IPR013154">
    <property type="entry name" value="ADH-like_N"/>
</dbReference>
<dbReference type="SUPFAM" id="SSF51735">
    <property type="entry name" value="NAD(P)-binding Rossmann-fold domains"/>
    <property type="match status" value="1"/>
</dbReference>
<dbReference type="InterPro" id="IPR013149">
    <property type="entry name" value="ADH-like_C"/>
</dbReference>
<accession>A0ABX0JCP3</accession>
<dbReference type="SUPFAM" id="SSF50129">
    <property type="entry name" value="GroES-like"/>
    <property type="match status" value="1"/>
</dbReference>
<keyword evidence="3" id="KW-0560">Oxidoreductase</keyword>
<feature type="domain" description="Enoyl reductase (ER)" evidence="4">
    <location>
        <begin position="8"/>
        <end position="334"/>
    </location>
</feature>
<evidence type="ECO:0000256" key="2">
    <source>
        <dbReference type="ARBA" id="ARBA00022833"/>
    </source>
</evidence>
<dbReference type="Pfam" id="PF08240">
    <property type="entry name" value="ADH_N"/>
    <property type="match status" value="1"/>
</dbReference>
<dbReference type="InterPro" id="IPR020843">
    <property type="entry name" value="ER"/>
</dbReference>
<evidence type="ECO:0000313" key="5">
    <source>
        <dbReference type="EMBL" id="NHN31455.1"/>
    </source>
</evidence>
<organism evidence="5 6">
    <name type="scientific">Paenibacillus agricola</name>
    <dbReference type="NCBI Taxonomy" id="2716264"/>
    <lineage>
        <taxon>Bacteria</taxon>
        <taxon>Bacillati</taxon>
        <taxon>Bacillota</taxon>
        <taxon>Bacilli</taxon>
        <taxon>Bacillales</taxon>
        <taxon>Paenibacillaceae</taxon>
        <taxon>Paenibacillus</taxon>
    </lineage>
</organism>
<keyword evidence="1" id="KW-0479">Metal-binding</keyword>
<evidence type="ECO:0000256" key="1">
    <source>
        <dbReference type="ARBA" id="ARBA00022723"/>
    </source>
</evidence>
<dbReference type="InterPro" id="IPR011032">
    <property type="entry name" value="GroES-like_sf"/>
</dbReference>
<evidence type="ECO:0000259" key="4">
    <source>
        <dbReference type="SMART" id="SM00829"/>
    </source>
</evidence>
<dbReference type="InterPro" id="IPR050129">
    <property type="entry name" value="Zn_alcohol_dh"/>
</dbReference>
<comment type="caution">
    <text evidence="5">The sequence shown here is derived from an EMBL/GenBank/DDBJ whole genome shotgun (WGS) entry which is preliminary data.</text>
</comment>
<evidence type="ECO:0000313" key="6">
    <source>
        <dbReference type="Proteomes" id="UP001165962"/>
    </source>
</evidence>
<sequence>MKAGLYIAEKQVTVGQIDIPDLQPGEALVKVAYAGICGTDMMIYSGKHPRAKAPLAMGHEFSGVIERINGESSFIVGSRVVIEPTLSCGKCEACLAGETHVCKTLKLLGIDKHGGFAEYVAVPLDRLHQIPDGLSDAHAALAEPVAVAVHTVRRSNLKAGDSVMVLGAGPIGLLVGMVAKQAGASQVMISDLSPYRLQKAEQLGLIAFNAKEVNITEEVMKRTAGNGAEVVFEVAGSQATAKQMIETVKTQGQIVVVSVFKQAPAIDLAAMHFREISLTTTRCYSKGDFSKAIQLMHNGEIDVSSLISHELPLEQLAEGFHFMENPDVSIKVLFHP</sequence>
<dbReference type="InterPro" id="IPR036291">
    <property type="entry name" value="NAD(P)-bd_dom_sf"/>
</dbReference>
<dbReference type="SMART" id="SM00829">
    <property type="entry name" value="PKS_ER"/>
    <property type="match status" value="1"/>
</dbReference>
<evidence type="ECO:0000256" key="3">
    <source>
        <dbReference type="ARBA" id="ARBA00023002"/>
    </source>
</evidence>
<proteinExistence type="predicted"/>
<keyword evidence="6" id="KW-1185">Reference proteome</keyword>